<dbReference type="CDD" id="cd16382">
    <property type="entry name" value="XisI-like"/>
    <property type="match status" value="1"/>
</dbReference>
<evidence type="ECO:0000313" key="1">
    <source>
        <dbReference type="EMBL" id="OIN60234.1"/>
    </source>
</evidence>
<dbReference type="SUPFAM" id="SSF143847">
    <property type="entry name" value="XisI-like"/>
    <property type="match status" value="1"/>
</dbReference>
<comment type="caution">
    <text evidence="1">The sequence shown here is derived from an EMBL/GenBank/DDBJ whole genome shotgun (WGS) entry which is preliminary data.</text>
</comment>
<evidence type="ECO:0000313" key="2">
    <source>
        <dbReference type="Proteomes" id="UP000181790"/>
    </source>
</evidence>
<dbReference type="Gene3D" id="3.30.310.110">
    <property type="entry name" value="XisI-like"/>
    <property type="match status" value="1"/>
</dbReference>
<keyword evidence="2" id="KW-1185">Reference proteome</keyword>
<gene>
    <name evidence="1" type="ORF">BLX24_05205</name>
</gene>
<dbReference type="EMBL" id="MORL01000002">
    <property type="protein sequence ID" value="OIN60234.1"/>
    <property type="molecule type" value="Genomic_DNA"/>
</dbReference>
<dbReference type="Pfam" id="PF08869">
    <property type="entry name" value="XisI"/>
    <property type="match status" value="1"/>
</dbReference>
<protein>
    <submittedName>
        <fullName evidence="1">XisI protein</fullName>
    </submittedName>
</protein>
<proteinExistence type="predicted"/>
<dbReference type="InterPro" id="IPR035943">
    <property type="entry name" value="XisI-like_sf"/>
</dbReference>
<sequence length="115" mass="13248">MDNTLNKYRHAIIEVLTFYANTPSLTIGENQIEEQLILDTERDHYQILTIGWENGKRVYYPVFHVDIRDGKIWIQEDATDFDLVSQLESRGVAKSDIVLGFQPPYKRALSGYAVA</sequence>
<accession>A0A1S2VNA8</accession>
<dbReference type="AlphaFoldDB" id="A0A1S2VNA8"/>
<dbReference type="InterPro" id="IPR014968">
    <property type="entry name" value="XisI"/>
</dbReference>
<reference evidence="1 2" key="1">
    <citation type="submission" date="2016-10" db="EMBL/GenBank/DDBJ databases">
        <title>Arsenicibacter rosenii gen. nov., sp. nov., an efficient arsenic-methylating bacterium isolated from an arsenic-contaminated paddy soil.</title>
        <authorList>
            <person name="Huang K."/>
        </authorList>
    </citation>
    <scope>NUCLEOTIDE SEQUENCE [LARGE SCALE GENOMIC DNA]</scope>
    <source>
        <strain evidence="1 2">SM-1</strain>
    </source>
</reference>
<dbReference type="RefSeq" id="WP_071502030.1">
    <property type="nucleotide sequence ID" value="NZ_MORL01000002.1"/>
</dbReference>
<organism evidence="1 2">
    <name type="scientific">Arsenicibacter rosenii</name>
    <dbReference type="NCBI Taxonomy" id="1750698"/>
    <lineage>
        <taxon>Bacteria</taxon>
        <taxon>Pseudomonadati</taxon>
        <taxon>Bacteroidota</taxon>
        <taxon>Cytophagia</taxon>
        <taxon>Cytophagales</taxon>
        <taxon>Spirosomataceae</taxon>
        <taxon>Arsenicibacter</taxon>
    </lineage>
</organism>
<dbReference type="Proteomes" id="UP000181790">
    <property type="component" value="Unassembled WGS sequence"/>
</dbReference>
<name>A0A1S2VNA8_9BACT</name>
<dbReference type="OrthoDB" id="961570at2"/>